<dbReference type="AlphaFoldDB" id="A0A8J6BG31"/>
<gene>
    <name evidence="5" type="ORF">GDO78_020121</name>
</gene>
<comment type="similarity">
    <text evidence="1">Belongs to the class I-like SAM-binding methyltransferase superfamily. NNMT/PNMT/TEMT family.</text>
</comment>
<evidence type="ECO:0000256" key="4">
    <source>
        <dbReference type="ARBA" id="ARBA00022691"/>
    </source>
</evidence>
<evidence type="ECO:0000256" key="3">
    <source>
        <dbReference type="ARBA" id="ARBA00022679"/>
    </source>
</evidence>
<dbReference type="EMBL" id="WNTK01004648">
    <property type="protein sequence ID" value="KAG9464329.1"/>
    <property type="molecule type" value="Genomic_DNA"/>
</dbReference>
<accession>A0A8J6BG31</accession>
<dbReference type="GO" id="GO:0032259">
    <property type="term" value="P:methylation"/>
    <property type="evidence" value="ECO:0007669"/>
    <property type="project" value="UniProtKB-KW"/>
</dbReference>
<organism evidence="5 6">
    <name type="scientific">Eleutherodactylus coqui</name>
    <name type="common">Puerto Rican coqui</name>
    <dbReference type="NCBI Taxonomy" id="57060"/>
    <lineage>
        <taxon>Eukaryota</taxon>
        <taxon>Metazoa</taxon>
        <taxon>Chordata</taxon>
        <taxon>Craniata</taxon>
        <taxon>Vertebrata</taxon>
        <taxon>Euteleostomi</taxon>
        <taxon>Amphibia</taxon>
        <taxon>Batrachia</taxon>
        <taxon>Anura</taxon>
        <taxon>Neobatrachia</taxon>
        <taxon>Hyloidea</taxon>
        <taxon>Eleutherodactylidae</taxon>
        <taxon>Eleutherodactylinae</taxon>
        <taxon>Eleutherodactylus</taxon>
        <taxon>Eleutherodactylus</taxon>
    </lineage>
</organism>
<dbReference type="Pfam" id="PF01234">
    <property type="entry name" value="NNMT_PNMT_TEMT"/>
    <property type="match status" value="1"/>
</dbReference>
<proteinExistence type="inferred from homology"/>
<evidence type="ECO:0000313" key="6">
    <source>
        <dbReference type="Proteomes" id="UP000770717"/>
    </source>
</evidence>
<comment type="caution">
    <text evidence="5">The sequence shown here is derived from an EMBL/GenBank/DDBJ whole genome shotgun (WGS) entry which is preliminary data.</text>
</comment>
<dbReference type="GO" id="GO:0008170">
    <property type="term" value="F:N-methyltransferase activity"/>
    <property type="evidence" value="ECO:0007669"/>
    <property type="project" value="TreeGrafter"/>
</dbReference>
<sequence>MDAPKPKLCHEKHDTTKPKVYHKHGMNTRSLLQTYFSCNTDNEFGEETLNFLMKKIHDALAAGNFKGKTAYDFSFASLIHQLYTVCDCYPEITILKLNDTCIMELNKWLAMRTGAFDWSHAHNYVKGLHCTR</sequence>
<keyword evidence="3" id="KW-0808">Transferase</keyword>
<dbReference type="InterPro" id="IPR029063">
    <property type="entry name" value="SAM-dependent_MTases_sf"/>
</dbReference>
<evidence type="ECO:0000313" key="5">
    <source>
        <dbReference type="EMBL" id="KAG9464329.1"/>
    </source>
</evidence>
<keyword evidence="2" id="KW-0489">Methyltransferase</keyword>
<dbReference type="Gene3D" id="3.40.50.150">
    <property type="entry name" value="Vaccinia Virus protein VP39"/>
    <property type="match status" value="1"/>
</dbReference>
<protein>
    <submittedName>
        <fullName evidence="5">Uncharacterized protein</fullName>
    </submittedName>
</protein>
<dbReference type="PANTHER" id="PTHR10867:SF44">
    <property type="entry name" value="NICOTINAMIDE N-METHYLTRANSFERASE ISOFORM X2"/>
    <property type="match status" value="1"/>
</dbReference>
<dbReference type="GO" id="GO:0005829">
    <property type="term" value="C:cytosol"/>
    <property type="evidence" value="ECO:0007669"/>
    <property type="project" value="TreeGrafter"/>
</dbReference>
<dbReference type="PANTHER" id="PTHR10867">
    <property type="entry name" value="NNMT/PNMT/TEMT FAMILY MEMBER"/>
    <property type="match status" value="1"/>
</dbReference>
<dbReference type="PROSITE" id="PS51681">
    <property type="entry name" value="SAM_MT_NNMT_PNMT_TEMT"/>
    <property type="match status" value="1"/>
</dbReference>
<reference evidence="5" key="1">
    <citation type="thesis" date="2020" institute="ProQuest LLC" country="789 East Eisenhower Parkway, Ann Arbor, MI, USA">
        <title>Comparative Genomics and Chromosome Evolution.</title>
        <authorList>
            <person name="Mudd A.B."/>
        </authorList>
    </citation>
    <scope>NUCLEOTIDE SEQUENCE</scope>
    <source>
        <strain evidence="5">HN-11 Male</strain>
        <tissue evidence="5">Kidney and liver</tissue>
    </source>
</reference>
<dbReference type="OrthoDB" id="9883655at2759"/>
<dbReference type="InterPro" id="IPR000940">
    <property type="entry name" value="NNMT_TEMT_trans"/>
</dbReference>
<keyword evidence="4" id="KW-0949">S-adenosyl-L-methionine</keyword>
<name>A0A8J6BG31_ELECQ</name>
<evidence type="ECO:0000256" key="2">
    <source>
        <dbReference type="ARBA" id="ARBA00022603"/>
    </source>
</evidence>
<keyword evidence="6" id="KW-1185">Reference proteome</keyword>
<evidence type="ECO:0000256" key="1">
    <source>
        <dbReference type="ARBA" id="ARBA00007996"/>
    </source>
</evidence>
<dbReference type="Proteomes" id="UP000770717">
    <property type="component" value="Unassembled WGS sequence"/>
</dbReference>